<keyword evidence="3" id="KW-1185">Reference proteome</keyword>
<dbReference type="GO" id="GO:0016491">
    <property type="term" value="F:oxidoreductase activity"/>
    <property type="evidence" value="ECO:0007669"/>
    <property type="project" value="UniProtKB-KW"/>
</dbReference>
<dbReference type="CDD" id="cd05327">
    <property type="entry name" value="retinol-DH_like_SDR_c_like"/>
    <property type="match status" value="1"/>
</dbReference>
<gene>
    <name evidence="2" type="primary">RDH12_4</name>
    <name evidence="2" type="ORF">FJT64_022262</name>
</gene>
<dbReference type="PANTHER" id="PTHR43157:SF44">
    <property type="entry name" value="DEHYDROGENASE_REDUCTASE SDR FAMILY MEMBER 13"/>
    <property type="match status" value="1"/>
</dbReference>
<organism evidence="2 3">
    <name type="scientific">Amphibalanus amphitrite</name>
    <name type="common">Striped barnacle</name>
    <name type="synonym">Balanus amphitrite</name>
    <dbReference type="NCBI Taxonomy" id="1232801"/>
    <lineage>
        <taxon>Eukaryota</taxon>
        <taxon>Metazoa</taxon>
        <taxon>Ecdysozoa</taxon>
        <taxon>Arthropoda</taxon>
        <taxon>Crustacea</taxon>
        <taxon>Multicrustacea</taxon>
        <taxon>Cirripedia</taxon>
        <taxon>Thoracica</taxon>
        <taxon>Thoracicalcarea</taxon>
        <taxon>Balanomorpha</taxon>
        <taxon>Balanoidea</taxon>
        <taxon>Balanidae</taxon>
        <taxon>Amphibalaninae</taxon>
        <taxon>Amphibalanus</taxon>
    </lineage>
</organism>
<dbReference type="Proteomes" id="UP000440578">
    <property type="component" value="Unassembled WGS sequence"/>
</dbReference>
<dbReference type="OrthoDB" id="191139at2759"/>
<dbReference type="NCBIfam" id="NF004846">
    <property type="entry name" value="PRK06197.1"/>
    <property type="match status" value="1"/>
</dbReference>
<dbReference type="Gene3D" id="3.40.50.720">
    <property type="entry name" value="NAD(P)-binding Rossmann-like Domain"/>
    <property type="match status" value="1"/>
</dbReference>
<keyword evidence="1" id="KW-0560">Oxidoreductase</keyword>
<sequence length="296" mass="32319">MPWKPIYRSDIKLTGKTVVITGANTGIGKETVRDLYGRGARVIMGVRTVSKGEAARSEIESAAGETGGKIEVFQLDLESLASVRSFAEAVNGAVEKIDLLILNAGKMACPRSETQDGFESQLGTNHLGHFLLTELLLDKVKAAAPSRIIVLSSLAHESGKMNFDDLQLKTGYSPWKAYGQSKLANVLFASELGRRLEGTGVTTYAVHPGWVRTELDRHMPAWQKVLVTPARAVVSKSPVQGAQTTLYCALEPSLADKTGRYYADCREKTPSSRARRLEDAKRLWQLSEELVGLSSR</sequence>
<dbReference type="SUPFAM" id="SSF51735">
    <property type="entry name" value="NAD(P)-binding Rossmann-fold domains"/>
    <property type="match status" value="1"/>
</dbReference>
<evidence type="ECO:0000313" key="2">
    <source>
        <dbReference type="EMBL" id="KAF0306201.1"/>
    </source>
</evidence>
<accession>A0A6A4WVR4</accession>
<evidence type="ECO:0000256" key="1">
    <source>
        <dbReference type="ARBA" id="ARBA00023002"/>
    </source>
</evidence>
<protein>
    <submittedName>
        <fullName evidence="2">Retinol dehydrogenase 12</fullName>
    </submittedName>
</protein>
<dbReference type="PANTHER" id="PTHR43157">
    <property type="entry name" value="PHOSPHATIDYLINOSITOL-GLYCAN BIOSYNTHESIS CLASS F PROTEIN-RELATED"/>
    <property type="match status" value="1"/>
</dbReference>
<comment type="caution">
    <text evidence="2">The sequence shown here is derived from an EMBL/GenBank/DDBJ whole genome shotgun (WGS) entry which is preliminary data.</text>
</comment>
<dbReference type="Pfam" id="PF00106">
    <property type="entry name" value="adh_short"/>
    <property type="match status" value="1"/>
</dbReference>
<dbReference type="InterPro" id="IPR036291">
    <property type="entry name" value="NAD(P)-bd_dom_sf"/>
</dbReference>
<name>A0A6A4WVR4_AMPAM</name>
<evidence type="ECO:0000313" key="3">
    <source>
        <dbReference type="Proteomes" id="UP000440578"/>
    </source>
</evidence>
<dbReference type="PRINTS" id="PR00081">
    <property type="entry name" value="GDHRDH"/>
</dbReference>
<reference evidence="2 3" key="1">
    <citation type="submission" date="2019-07" db="EMBL/GenBank/DDBJ databases">
        <title>Draft genome assembly of a fouling barnacle, Amphibalanus amphitrite (Darwin, 1854): The first reference genome for Thecostraca.</title>
        <authorList>
            <person name="Kim W."/>
        </authorList>
    </citation>
    <scope>NUCLEOTIDE SEQUENCE [LARGE SCALE GENOMIC DNA]</scope>
    <source>
        <strain evidence="2">SNU_AA5</strain>
        <tissue evidence="2">Soma without cirri and trophi</tissue>
    </source>
</reference>
<dbReference type="InterPro" id="IPR002347">
    <property type="entry name" value="SDR_fam"/>
</dbReference>
<dbReference type="AlphaFoldDB" id="A0A6A4WVR4"/>
<dbReference type="EMBL" id="VIIS01000685">
    <property type="protein sequence ID" value="KAF0306201.1"/>
    <property type="molecule type" value="Genomic_DNA"/>
</dbReference>
<proteinExistence type="predicted"/>